<dbReference type="Proteomes" id="UP000501690">
    <property type="component" value="Linkage Group LG4"/>
</dbReference>
<sequence>MAGSLTPGAIKEICGANCSSSLKPVLQVIDLKLVQSQQANNTERYRLVLSDGSFYQQGMLATQMNELVHSAKLQKGSVVRLTQFICNDVQNRKIIVIIDLDVVVEKCELIGEPVALPKDGSAESGTGQSGVTPGNSQSLNNRSHPGSISARPNVGSMPARPNMAVPSPDHPRMNAPASSVYSGISNPGSSYSSNAPPTYPKVEPGANFSRSAPFTGSHGDQNMGIRHPQSETSRTLPNSFSRAPQPMYRQPSPIVALITLEILGCQQIKWVNNMETNMAILVQQVLLVHIHHAPTVEVLVILLYFAQMLEMCLDSLQEGAFPTGHHMVDQVVVLLVNALNAINLATGQETVLVLVQQLLHMEALIQCMEDLEDIEILQALVVFFGAQFHLFQVPLS</sequence>
<feature type="compositionally biased region" description="Polar residues" evidence="1">
    <location>
        <begin position="230"/>
        <end position="242"/>
    </location>
</feature>
<dbReference type="GO" id="GO:0005634">
    <property type="term" value="C:nucleus"/>
    <property type="evidence" value="ECO:0007669"/>
    <property type="project" value="InterPro"/>
</dbReference>
<dbReference type="GO" id="GO:0003697">
    <property type="term" value="F:single-stranded DNA binding"/>
    <property type="evidence" value="ECO:0007669"/>
    <property type="project" value="InterPro"/>
</dbReference>
<dbReference type="InterPro" id="IPR012340">
    <property type="entry name" value="NA-bd_OB-fold"/>
</dbReference>
<reference evidence="3 4" key="1">
    <citation type="submission" date="2019-04" db="EMBL/GenBank/DDBJ databases">
        <title>An improved genome assembly and genetic linkage map for asparagus bean, Vigna unguiculata ssp. sesquipedialis.</title>
        <authorList>
            <person name="Xia Q."/>
            <person name="Zhang R."/>
            <person name="Dong Y."/>
        </authorList>
    </citation>
    <scope>NUCLEOTIDE SEQUENCE [LARGE SCALE GENOMIC DNA]</scope>
    <source>
        <tissue evidence="3">Leaf</tissue>
    </source>
</reference>
<feature type="compositionally biased region" description="Polar residues" evidence="1">
    <location>
        <begin position="123"/>
        <end position="146"/>
    </location>
</feature>
<keyword evidence="4" id="KW-1185">Reference proteome</keyword>
<evidence type="ECO:0000313" key="3">
    <source>
        <dbReference type="EMBL" id="QCD90894.1"/>
    </source>
</evidence>
<dbReference type="Pfam" id="PF04057">
    <property type="entry name" value="Rep-A_N"/>
    <property type="match status" value="1"/>
</dbReference>
<feature type="compositionally biased region" description="Low complexity" evidence="1">
    <location>
        <begin position="181"/>
        <end position="194"/>
    </location>
</feature>
<dbReference type="PANTHER" id="PTHR14944:SF2">
    <property type="entry name" value="RPA-RELATED PROTEIN RADX"/>
    <property type="match status" value="1"/>
</dbReference>
<dbReference type="AlphaFoldDB" id="A0A4D6LSF0"/>
<feature type="compositionally biased region" description="Polar residues" evidence="1">
    <location>
        <begin position="208"/>
        <end position="220"/>
    </location>
</feature>
<dbReference type="SUPFAM" id="SSF50249">
    <property type="entry name" value="Nucleic acid-binding proteins"/>
    <property type="match status" value="1"/>
</dbReference>
<feature type="region of interest" description="Disordered" evidence="1">
    <location>
        <begin position="115"/>
        <end position="244"/>
    </location>
</feature>
<name>A0A4D6LSF0_VIGUN</name>
<dbReference type="InterPro" id="IPR040893">
    <property type="entry name" value="RADX"/>
</dbReference>
<dbReference type="EMBL" id="CP039348">
    <property type="protein sequence ID" value="QCD90894.1"/>
    <property type="molecule type" value="Genomic_DNA"/>
</dbReference>
<evidence type="ECO:0000256" key="1">
    <source>
        <dbReference type="SAM" id="MobiDB-lite"/>
    </source>
</evidence>
<dbReference type="PANTHER" id="PTHR14944">
    <property type="entry name" value="RPA-RELATED PROTEIN RADX"/>
    <property type="match status" value="1"/>
</dbReference>
<organism evidence="3 4">
    <name type="scientific">Vigna unguiculata</name>
    <name type="common">Cowpea</name>
    <dbReference type="NCBI Taxonomy" id="3917"/>
    <lineage>
        <taxon>Eukaryota</taxon>
        <taxon>Viridiplantae</taxon>
        <taxon>Streptophyta</taxon>
        <taxon>Embryophyta</taxon>
        <taxon>Tracheophyta</taxon>
        <taxon>Spermatophyta</taxon>
        <taxon>Magnoliopsida</taxon>
        <taxon>eudicotyledons</taxon>
        <taxon>Gunneridae</taxon>
        <taxon>Pentapetalae</taxon>
        <taxon>rosids</taxon>
        <taxon>fabids</taxon>
        <taxon>Fabales</taxon>
        <taxon>Fabaceae</taxon>
        <taxon>Papilionoideae</taxon>
        <taxon>50 kb inversion clade</taxon>
        <taxon>NPAAA clade</taxon>
        <taxon>indigoferoid/millettioid clade</taxon>
        <taxon>Phaseoleae</taxon>
        <taxon>Vigna</taxon>
    </lineage>
</organism>
<accession>A0A4D6LSF0</accession>
<dbReference type="FunFam" id="2.40.50.140:FF:000117">
    <property type="entry name" value="Replication protein A subunit"/>
    <property type="match status" value="1"/>
</dbReference>
<dbReference type="GO" id="GO:0006260">
    <property type="term" value="P:DNA replication"/>
    <property type="evidence" value="ECO:0007669"/>
    <property type="project" value="InterPro"/>
</dbReference>
<proteinExistence type="predicted"/>
<protein>
    <submittedName>
        <fullName evidence="3">Replication factor A1</fullName>
    </submittedName>
</protein>
<gene>
    <name evidence="3" type="ORF">DEO72_LG4g1855</name>
</gene>
<dbReference type="CDD" id="cd04477">
    <property type="entry name" value="RPA1N"/>
    <property type="match status" value="1"/>
</dbReference>
<feature type="domain" description="Replication factor-A protein 1 N-terminal" evidence="2">
    <location>
        <begin position="5"/>
        <end position="104"/>
    </location>
</feature>
<evidence type="ECO:0000259" key="2">
    <source>
        <dbReference type="Pfam" id="PF04057"/>
    </source>
</evidence>
<evidence type="ECO:0000313" key="4">
    <source>
        <dbReference type="Proteomes" id="UP000501690"/>
    </source>
</evidence>
<dbReference type="Gene3D" id="2.40.50.140">
    <property type="entry name" value="Nucleic acid-binding proteins"/>
    <property type="match status" value="1"/>
</dbReference>
<dbReference type="InterPro" id="IPR007199">
    <property type="entry name" value="Rep_factor-A_N"/>
</dbReference>